<dbReference type="InterPro" id="IPR002068">
    <property type="entry name" value="A-crystallin/Hsp20_dom"/>
</dbReference>
<keyword evidence="5" id="KW-1185">Reference proteome</keyword>
<proteinExistence type="inferred from homology"/>
<dbReference type="STRING" id="463014.BAU07_21490"/>
<evidence type="ECO:0000256" key="2">
    <source>
        <dbReference type="RuleBase" id="RU003616"/>
    </source>
</evidence>
<organism evidence="4 5">
    <name type="scientific">Bordetella flabilis</name>
    <dbReference type="NCBI Taxonomy" id="463014"/>
    <lineage>
        <taxon>Bacteria</taxon>
        <taxon>Pseudomonadati</taxon>
        <taxon>Pseudomonadota</taxon>
        <taxon>Betaproteobacteria</taxon>
        <taxon>Burkholderiales</taxon>
        <taxon>Alcaligenaceae</taxon>
        <taxon>Bordetella</taxon>
    </lineage>
</organism>
<evidence type="ECO:0000313" key="4">
    <source>
        <dbReference type="EMBL" id="ANN79354.1"/>
    </source>
</evidence>
<comment type="similarity">
    <text evidence="1 2">Belongs to the small heat shock protein (HSP20) family.</text>
</comment>
<reference evidence="4 5" key="1">
    <citation type="submission" date="2016-06" db="EMBL/GenBank/DDBJ databases">
        <title>Complete genome sequences of Bordetella bronchialis and Bordetella flabilis.</title>
        <authorList>
            <person name="LiPuma J.J."/>
            <person name="Spilker T."/>
        </authorList>
    </citation>
    <scope>NUCLEOTIDE SEQUENCE [LARGE SCALE GENOMIC DNA]</scope>
    <source>
        <strain evidence="4 5">AU10664</strain>
    </source>
</reference>
<dbReference type="Gene3D" id="2.60.40.790">
    <property type="match status" value="1"/>
</dbReference>
<dbReference type="SUPFAM" id="SSF49764">
    <property type="entry name" value="HSP20-like chaperones"/>
    <property type="match status" value="1"/>
</dbReference>
<accession>A0A193GJA5</accession>
<dbReference type="CDD" id="cd06464">
    <property type="entry name" value="ACD_sHsps-like"/>
    <property type="match status" value="1"/>
</dbReference>
<dbReference type="AlphaFoldDB" id="A0A193GJA5"/>
<dbReference type="OrthoDB" id="5295562at2"/>
<gene>
    <name evidence="4" type="ORF">BAU07_21490</name>
</gene>
<dbReference type="KEGG" id="bfz:BAU07_21490"/>
<sequence length="147" mass="16289">MYEPLLHFPTGLFAEFERLQRALSPVWGAQPSSIRAVSRAYPPINISRNDDAVLIDVFVPGADPAKLDVQVDRGVLTISGERESTLPAENGGTSTYATERYTGRFKRAISLSDDVDPETVSARYTDGVLRIAVNRRGSEQPRRIEIQ</sequence>
<dbReference type="InterPro" id="IPR008978">
    <property type="entry name" value="HSP20-like_chaperone"/>
</dbReference>
<dbReference type="PROSITE" id="PS01031">
    <property type="entry name" value="SHSP"/>
    <property type="match status" value="1"/>
</dbReference>
<evidence type="ECO:0000313" key="5">
    <source>
        <dbReference type="Proteomes" id="UP000091926"/>
    </source>
</evidence>
<name>A0A193GJA5_9BORD</name>
<evidence type="ECO:0000259" key="3">
    <source>
        <dbReference type="PROSITE" id="PS01031"/>
    </source>
</evidence>
<protein>
    <submittedName>
        <fullName evidence="4">Heat-shock protein Hsp20</fullName>
    </submittedName>
</protein>
<feature type="domain" description="SHSP" evidence="3">
    <location>
        <begin position="35"/>
        <end position="147"/>
    </location>
</feature>
<dbReference type="Proteomes" id="UP000091926">
    <property type="component" value="Chromosome"/>
</dbReference>
<dbReference type="RefSeq" id="WP_066662258.1">
    <property type="nucleotide sequence ID" value="NZ_CBCSCL010000007.1"/>
</dbReference>
<dbReference type="InterPro" id="IPR031107">
    <property type="entry name" value="Small_HSP"/>
</dbReference>
<dbReference type="Pfam" id="PF00011">
    <property type="entry name" value="HSP20"/>
    <property type="match status" value="1"/>
</dbReference>
<evidence type="ECO:0000256" key="1">
    <source>
        <dbReference type="PROSITE-ProRule" id="PRU00285"/>
    </source>
</evidence>
<dbReference type="PANTHER" id="PTHR11527">
    <property type="entry name" value="HEAT-SHOCK PROTEIN 20 FAMILY MEMBER"/>
    <property type="match status" value="1"/>
</dbReference>
<dbReference type="EMBL" id="CP016172">
    <property type="protein sequence ID" value="ANN79354.1"/>
    <property type="molecule type" value="Genomic_DNA"/>
</dbReference>